<feature type="transmembrane region" description="Helical" evidence="2">
    <location>
        <begin position="671"/>
        <end position="693"/>
    </location>
</feature>
<evidence type="ECO:0000256" key="2">
    <source>
        <dbReference type="SAM" id="Phobius"/>
    </source>
</evidence>
<keyword evidence="2" id="KW-0812">Transmembrane</keyword>
<gene>
    <name evidence="3" type="ORF">FHL15_009795</name>
</gene>
<feature type="region of interest" description="Disordered" evidence="1">
    <location>
        <begin position="1"/>
        <end position="22"/>
    </location>
</feature>
<organism evidence="3 4">
    <name type="scientific">Xylaria flabelliformis</name>
    <dbReference type="NCBI Taxonomy" id="2512241"/>
    <lineage>
        <taxon>Eukaryota</taxon>
        <taxon>Fungi</taxon>
        <taxon>Dikarya</taxon>
        <taxon>Ascomycota</taxon>
        <taxon>Pezizomycotina</taxon>
        <taxon>Sordariomycetes</taxon>
        <taxon>Xylariomycetidae</taxon>
        <taxon>Xylariales</taxon>
        <taxon>Xylariaceae</taxon>
        <taxon>Xylaria</taxon>
    </lineage>
</organism>
<evidence type="ECO:0000313" key="3">
    <source>
        <dbReference type="EMBL" id="TRX89358.1"/>
    </source>
</evidence>
<proteinExistence type="predicted"/>
<accession>A0A553HN27</accession>
<keyword evidence="4" id="KW-1185">Reference proteome</keyword>
<evidence type="ECO:0000256" key="1">
    <source>
        <dbReference type="SAM" id="MobiDB-lite"/>
    </source>
</evidence>
<sequence>MASTDFHITEVSGDGPEVSSARDLPAILPNATTDNDIAQNQHARIPEAYHDERGDGESSITMASQASYNETIINPRRRLAIKESIGGYGLLVIIGGAIAAIAGLAFIIFLWTGRGSSPGAVDASRAWRAITLGGWTVQATTLAALLIRAAVAAQATVCTAMLASLFLERRSIPKSDVAQLSVLRAINDGPLKLMWLVLRSPSRLVGFESALVLSLVVGSLVLQFASTILFSDLRQLTIAANPATFPVNNYITEKVNHLYTSDVTEYPPTYAVFGELPYNSSSDPDTNGFSATGPKIRGFIPLTEPSNRTAIHTYSGNAVSMLSSVACMRPNIQSSYTGVHSVLVGGGEYDLGQVTGTLSYGESLREAHSVLDFCNSEGCATTNFNCSLPGMEEDSTGPGGSFCLVDIVGSFFSGGLGWDSATEPWSNNSFVYLMFSTNMYTTDWNKSHTLKSLETAPKTEFGEWNSYQIQPSRYINVTLCFSAFHVDLKSIDMTATGDLEEPQGSWSALGHGDSSKARKYLGVSKNNDTFADRGILTIESIKEPESLSPVASYDQPTKQSNWTLAKLTTSLYEEGTYDTLAGYWSADRSFQACTACQFVGNQQHLELCTLVQDIIRDTGRAADALQAYTTAVANTFYHDFLRTFDGAEEVQIAFTKTVQAAACQEYGCNGLITVASFIAFHLLYVALTTYIYVKLTQFSRQGNTWHTISQLMGSELQTTIEKANDMGDEALAAYIKKEGNDTFMTLQKTDGGICVVEHVQESK</sequence>
<keyword evidence="2" id="KW-0472">Membrane</keyword>
<protein>
    <submittedName>
        <fullName evidence="3">Uncharacterized protein</fullName>
    </submittedName>
</protein>
<reference evidence="4" key="1">
    <citation type="submission" date="2019-06" db="EMBL/GenBank/DDBJ databases">
        <title>Draft genome sequence of the griseofulvin-producing fungus Xylaria cubensis strain G536.</title>
        <authorList>
            <person name="Mead M.E."/>
            <person name="Raja H.A."/>
            <person name="Steenwyk J.L."/>
            <person name="Knowles S.L."/>
            <person name="Oberlies N.H."/>
            <person name="Rokas A."/>
        </authorList>
    </citation>
    <scope>NUCLEOTIDE SEQUENCE [LARGE SCALE GENOMIC DNA]</scope>
    <source>
        <strain evidence="4">G536</strain>
    </source>
</reference>
<dbReference type="OrthoDB" id="5428040at2759"/>
<feature type="transmembrane region" description="Helical" evidence="2">
    <location>
        <begin position="85"/>
        <end position="111"/>
    </location>
</feature>
<evidence type="ECO:0000313" key="4">
    <source>
        <dbReference type="Proteomes" id="UP000319160"/>
    </source>
</evidence>
<keyword evidence="2" id="KW-1133">Transmembrane helix</keyword>
<comment type="caution">
    <text evidence="3">The sequence shown here is derived from an EMBL/GenBank/DDBJ whole genome shotgun (WGS) entry which is preliminary data.</text>
</comment>
<dbReference type="AlphaFoldDB" id="A0A553HN27"/>
<feature type="transmembrane region" description="Helical" evidence="2">
    <location>
        <begin position="204"/>
        <end position="225"/>
    </location>
</feature>
<dbReference type="EMBL" id="VFLP01000069">
    <property type="protein sequence ID" value="TRX89358.1"/>
    <property type="molecule type" value="Genomic_DNA"/>
</dbReference>
<name>A0A553HN27_9PEZI</name>
<dbReference type="Proteomes" id="UP000319160">
    <property type="component" value="Unassembled WGS sequence"/>
</dbReference>